<dbReference type="Proteomes" id="UP001303046">
    <property type="component" value="Unassembled WGS sequence"/>
</dbReference>
<accession>A0ABR1CVD5</accession>
<keyword evidence="3" id="KW-1185">Reference proteome</keyword>
<evidence type="ECO:0000313" key="3">
    <source>
        <dbReference type="Proteomes" id="UP001303046"/>
    </source>
</evidence>
<reference evidence="2 3" key="1">
    <citation type="submission" date="2023-08" db="EMBL/GenBank/DDBJ databases">
        <title>A Necator americanus chromosomal reference genome.</title>
        <authorList>
            <person name="Ilik V."/>
            <person name="Petrzelkova K.J."/>
            <person name="Pardy F."/>
            <person name="Fuh T."/>
            <person name="Niatou-Singa F.S."/>
            <person name="Gouil Q."/>
            <person name="Baker L."/>
            <person name="Ritchie M.E."/>
            <person name="Jex A.R."/>
            <person name="Gazzola D."/>
            <person name="Li H."/>
            <person name="Toshio Fujiwara R."/>
            <person name="Zhan B."/>
            <person name="Aroian R.V."/>
            <person name="Pafco B."/>
            <person name="Schwarz E.M."/>
        </authorList>
    </citation>
    <scope>NUCLEOTIDE SEQUENCE [LARGE SCALE GENOMIC DNA]</scope>
    <source>
        <strain evidence="2 3">Aroian</strain>
        <tissue evidence="2">Whole animal</tissue>
    </source>
</reference>
<gene>
    <name evidence="2" type="primary">Necator_chrIII.g10652</name>
    <name evidence="2" type="ORF">RB195_009887</name>
</gene>
<protein>
    <submittedName>
        <fullName evidence="2">Uncharacterized protein</fullName>
    </submittedName>
</protein>
<dbReference type="EMBL" id="JAVFWL010000003">
    <property type="protein sequence ID" value="KAK6742294.1"/>
    <property type="molecule type" value="Genomic_DNA"/>
</dbReference>
<comment type="caution">
    <text evidence="2">The sequence shown here is derived from an EMBL/GenBank/DDBJ whole genome shotgun (WGS) entry which is preliminary data.</text>
</comment>
<sequence length="204" mass="22546">MWIPLAQRKAQKFRPWQDSNLQSSDPKSDALSIRPQGLSACFCLGTSQYVLDKRLSEIMSIPLAQRNAQKFRPWQDSNLQSSDPKSDALSIGPRPVLFLNLSVIGSLILKLCRTSCSEKAQKFRPWQDSNLQSSDPKSDALSIRPQGLSACFCLGTSQLRIGHSNVLSPEIMSDTSCSEKSPKVSTLAGLEPAIFGSEVRRLIH</sequence>
<name>A0ABR1CVD5_NECAM</name>
<feature type="region of interest" description="Disordered" evidence="1">
    <location>
        <begin position="8"/>
        <end position="28"/>
    </location>
</feature>
<organism evidence="2 3">
    <name type="scientific">Necator americanus</name>
    <name type="common">Human hookworm</name>
    <dbReference type="NCBI Taxonomy" id="51031"/>
    <lineage>
        <taxon>Eukaryota</taxon>
        <taxon>Metazoa</taxon>
        <taxon>Ecdysozoa</taxon>
        <taxon>Nematoda</taxon>
        <taxon>Chromadorea</taxon>
        <taxon>Rhabditida</taxon>
        <taxon>Rhabditina</taxon>
        <taxon>Rhabditomorpha</taxon>
        <taxon>Strongyloidea</taxon>
        <taxon>Ancylostomatidae</taxon>
        <taxon>Bunostominae</taxon>
        <taxon>Necator</taxon>
    </lineage>
</organism>
<evidence type="ECO:0000313" key="2">
    <source>
        <dbReference type="EMBL" id="KAK6742294.1"/>
    </source>
</evidence>
<evidence type="ECO:0000256" key="1">
    <source>
        <dbReference type="SAM" id="MobiDB-lite"/>
    </source>
</evidence>
<proteinExistence type="predicted"/>